<name>A0A371I7U8_MUCPR</name>
<protein>
    <submittedName>
        <fullName evidence="1">Uncharacterized protein</fullName>
    </submittedName>
</protein>
<feature type="non-terminal residue" evidence="1">
    <location>
        <position position="1"/>
    </location>
</feature>
<comment type="caution">
    <text evidence="1">The sequence shown here is derived from an EMBL/GenBank/DDBJ whole genome shotgun (WGS) entry which is preliminary data.</text>
</comment>
<evidence type="ECO:0000313" key="2">
    <source>
        <dbReference type="Proteomes" id="UP000257109"/>
    </source>
</evidence>
<dbReference type="Proteomes" id="UP000257109">
    <property type="component" value="Unassembled WGS sequence"/>
</dbReference>
<accession>A0A371I7U8</accession>
<evidence type="ECO:0000313" key="1">
    <source>
        <dbReference type="EMBL" id="RDY11004.1"/>
    </source>
</evidence>
<keyword evidence="2" id="KW-1185">Reference proteome</keyword>
<sequence>MTYIILYQCLLQSHARQMPFGLPQRIKQIVEEKEISYHCMTIADPRYELLKEETSLWHNNRRMIRTDHVIIEASMPCHEPTIPKAQAIDEST</sequence>
<dbReference type="EMBL" id="QJKJ01000732">
    <property type="protein sequence ID" value="RDY11004.1"/>
    <property type="molecule type" value="Genomic_DNA"/>
</dbReference>
<dbReference type="AlphaFoldDB" id="A0A371I7U8"/>
<reference evidence="1" key="1">
    <citation type="submission" date="2018-05" db="EMBL/GenBank/DDBJ databases">
        <title>Draft genome of Mucuna pruriens seed.</title>
        <authorList>
            <person name="Nnadi N.E."/>
            <person name="Vos R."/>
            <person name="Hasami M.H."/>
            <person name="Devisetty U.K."/>
            <person name="Aguiy J.C."/>
        </authorList>
    </citation>
    <scope>NUCLEOTIDE SEQUENCE [LARGE SCALE GENOMIC DNA]</scope>
    <source>
        <strain evidence="1">JCA_2017</strain>
    </source>
</reference>
<gene>
    <name evidence="1" type="ORF">CR513_04404</name>
</gene>
<proteinExistence type="predicted"/>
<organism evidence="1 2">
    <name type="scientific">Mucuna pruriens</name>
    <name type="common">Velvet bean</name>
    <name type="synonym">Dolichos pruriens</name>
    <dbReference type="NCBI Taxonomy" id="157652"/>
    <lineage>
        <taxon>Eukaryota</taxon>
        <taxon>Viridiplantae</taxon>
        <taxon>Streptophyta</taxon>
        <taxon>Embryophyta</taxon>
        <taxon>Tracheophyta</taxon>
        <taxon>Spermatophyta</taxon>
        <taxon>Magnoliopsida</taxon>
        <taxon>eudicotyledons</taxon>
        <taxon>Gunneridae</taxon>
        <taxon>Pentapetalae</taxon>
        <taxon>rosids</taxon>
        <taxon>fabids</taxon>
        <taxon>Fabales</taxon>
        <taxon>Fabaceae</taxon>
        <taxon>Papilionoideae</taxon>
        <taxon>50 kb inversion clade</taxon>
        <taxon>NPAAA clade</taxon>
        <taxon>indigoferoid/millettioid clade</taxon>
        <taxon>Phaseoleae</taxon>
        <taxon>Mucuna</taxon>
    </lineage>
</organism>